<accession>A0A6N6JMX4</accession>
<name>A0A6N6JMX4_9RHOB</name>
<proteinExistence type="predicted"/>
<comment type="caution">
    <text evidence="1">The sequence shown here is derived from an EMBL/GenBank/DDBJ whole genome shotgun (WGS) entry which is preliminary data.</text>
</comment>
<gene>
    <name evidence="1" type="ORF">KIN_44610</name>
</gene>
<reference evidence="1 2" key="1">
    <citation type="submission" date="2019-12" db="EMBL/GenBank/DDBJ databases">
        <title>Litoreibacter badius sp. nov., a novel bacteriochlorophyll a-containing bacterium in the genus Litoreibacter.</title>
        <authorList>
            <person name="Kanamuro M."/>
            <person name="Takabe Y."/>
            <person name="Mori K."/>
            <person name="Takaichi S."/>
            <person name="Hanada S."/>
        </authorList>
    </citation>
    <scope>NUCLEOTIDE SEQUENCE [LARGE SCALE GENOMIC DNA]</scope>
    <source>
        <strain evidence="1 2">K6</strain>
    </source>
</reference>
<dbReference type="RefSeq" id="WP_159811277.1">
    <property type="nucleotide sequence ID" value="NZ_BLJE01000024.1"/>
</dbReference>
<evidence type="ECO:0000313" key="2">
    <source>
        <dbReference type="Proteomes" id="UP000436822"/>
    </source>
</evidence>
<sequence>MNINEDYLAHILDELDRFAATNDLPLVHRKVEQTRKLLKIELDEQHQALSMVNDKRRERHCQVVATNLPL</sequence>
<dbReference type="Proteomes" id="UP000436822">
    <property type="component" value="Unassembled WGS sequence"/>
</dbReference>
<dbReference type="AlphaFoldDB" id="A0A6N6JMX4"/>
<organism evidence="1 2">
    <name type="scientific">Litoreibacter roseus</name>
    <dbReference type="NCBI Taxonomy" id="2601869"/>
    <lineage>
        <taxon>Bacteria</taxon>
        <taxon>Pseudomonadati</taxon>
        <taxon>Pseudomonadota</taxon>
        <taxon>Alphaproteobacteria</taxon>
        <taxon>Rhodobacterales</taxon>
        <taxon>Roseobacteraceae</taxon>
        <taxon>Litoreibacter</taxon>
    </lineage>
</organism>
<keyword evidence="2" id="KW-1185">Reference proteome</keyword>
<protein>
    <submittedName>
        <fullName evidence="1">Uncharacterized protein</fullName>
    </submittedName>
</protein>
<dbReference type="EMBL" id="BLJE01000024">
    <property type="protein sequence ID" value="GFE67387.1"/>
    <property type="molecule type" value="Genomic_DNA"/>
</dbReference>
<evidence type="ECO:0000313" key="1">
    <source>
        <dbReference type="EMBL" id="GFE67387.1"/>
    </source>
</evidence>